<feature type="region of interest" description="Disordered" evidence="1">
    <location>
        <begin position="56"/>
        <end position="85"/>
    </location>
</feature>
<gene>
    <name evidence="2" type="ORF">BaRGS_00028968</name>
</gene>
<dbReference type="EMBL" id="JACVVK020000295">
    <property type="protein sequence ID" value="KAK7479788.1"/>
    <property type="molecule type" value="Genomic_DNA"/>
</dbReference>
<evidence type="ECO:0000256" key="1">
    <source>
        <dbReference type="SAM" id="MobiDB-lite"/>
    </source>
</evidence>
<dbReference type="AlphaFoldDB" id="A0ABD0JZ21"/>
<sequence>MGTLPIEPITAGLLCSIWKTRHECLQALRSDDAWSQLYTPKGQILELADGIQTKSKSMRLTPPNRNQQDDGLAAQPHETFHTTLR</sequence>
<evidence type="ECO:0000313" key="2">
    <source>
        <dbReference type="EMBL" id="KAK7479788.1"/>
    </source>
</evidence>
<evidence type="ECO:0000313" key="3">
    <source>
        <dbReference type="Proteomes" id="UP001519460"/>
    </source>
</evidence>
<comment type="caution">
    <text evidence="2">The sequence shown here is derived from an EMBL/GenBank/DDBJ whole genome shotgun (WGS) entry which is preliminary data.</text>
</comment>
<reference evidence="2 3" key="1">
    <citation type="journal article" date="2023" name="Sci. Data">
        <title>Genome assembly of the Korean intertidal mud-creeper Batillaria attramentaria.</title>
        <authorList>
            <person name="Patra A.K."/>
            <person name="Ho P.T."/>
            <person name="Jun S."/>
            <person name="Lee S.J."/>
            <person name="Kim Y."/>
            <person name="Won Y.J."/>
        </authorList>
    </citation>
    <scope>NUCLEOTIDE SEQUENCE [LARGE SCALE GENOMIC DNA]</scope>
    <source>
        <strain evidence="2">Wonlab-2016</strain>
    </source>
</reference>
<accession>A0ABD0JZ21</accession>
<name>A0ABD0JZ21_9CAEN</name>
<dbReference type="Proteomes" id="UP001519460">
    <property type="component" value="Unassembled WGS sequence"/>
</dbReference>
<keyword evidence="3" id="KW-1185">Reference proteome</keyword>
<proteinExistence type="predicted"/>
<organism evidence="2 3">
    <name type="scientific">Batillaria attramentaria</name>
    <dbReference type="NCBI Taxonomy" id="370345"/>
    <lineage>
        <taxon>Eukaryota</taxon>
        <taxon>Metazoa</taxon>
        <taxon>Spiralia</taxon>
        <taxon>Lophotrochozoa</taxon>
        <taxon>Mollusca</taxon>
        <taxon>Gastropoda</taxon>
        <taxon>Caenogastropoda</taxon>
        <taxon>Sorbeoconcha</taxon>
        <taxon>Cerithioidea</taxon>
        <taxon>Batillariidae</taxon>
        <taxon>Batillaria</taxon>
    </lineage>
</organism>
<protein>
    <submittedName>
        <fullName evidence="2">Uncharacterized protein</fullName>
    </submittedName>
</protein>